<feature type="transmembrane region" description="Helical" evidence="1">
    <location>
        <begin position="68"/>
        <end position="86"/>
    </location>
</feature>
<dbReference type="PANTHER" id="PTHR37577">
    <property type="entry name" value="INTEGRAL MEMBRANE PROTEIN"/>
    <property type="match status" value="1"/>
</dbReference>
<organism evidence="2 3">
    <name type="scientific">Sodiomyces alkalinus (strain CBS 110278 / VKM F-3762 / F11)</name>
    <name type="common">Alkaliphilic filamentous fungus</name>
    <dbReference type="NCBI Taxonomy" id="1314773"/>
    <lineage>
        <taxon>Eukaryota</taxon>
        <taxon>Fungi</taxon>
        <taxon>Dikarya</taxon>
        <taxon>Ascomycota</taxon>
        <taxon>Pezizomycotina</taxon>
        <taxon>Sordariomycetes</taxon>
        <taxon>Hypocreomycetidae</taxon>
        <taxon>Glomerellales</taxon>
        <taxon>Plectosphaerellaceae</taxon>
        <taxon>Sodiomyces</taxon>
    </lineage>
</organism>
<protein>
    <submittedName>
        <fullName evidence="2">Uncharacterized protein</fullName>
    </submittedName>
</protein>
<accession>A0A3N2PPB0</accession>
<proteinExistence type="predicted"/>
<feature type="transmembrane region" description="Helical" evidence="1">
    <location>
        <begin position="20"/>
        <end position="47"/>
    </location>
</feature>
<feature type="transmembrane region" description="Helical" evidence="1">
    <location>
        <begin position="92"/>
        <end position="116"/>
    </location>
</feature>
<sequence>MSFPNVCKNPPTGPVPCDAGVAGTGVLLSFFFTAGLALILSLTIILSEFKGKPSNIRRRLLSSYSDQQILLGIGIHAVGLAKWRSMITYHFFIVWCLGLLAQTVHNATLLSLVHDFRRDWVLRWLRQFLMFVNMALSVVYGVFILRAVERGLTDDPVPIGCVWEAGISGSGATRSGLSYFGTIAVMAANVVVFFLASWYLHARTQRFAKPVKLVGTLLMGALATGAIVRCLFASDALGHGPSFPLEAGEKEWSFGQLLSVIVLLFPLVSTVEILRGELLAAPCDLTDGKGFVEDTEMNRF</sequence>
<reference evidence="2 3" key="1">
    <citation type="journal article" date="2018" name="Mol. Ecol.">
        <title>The obligate alkalophilic soda-lake fungus Sodiomyces alkalinus has shifted to a protein diet.</title>
        <authorList>
            <person name="Grum-Grzhimaylo A.A."/>
            <person name="Falkoski D.L."/>
            <person name="van den Heuvel J."/>
            <person name="Valero-Jimenez C.A."/>
            <person name="Min B."/>
            <person name="Choi I.G."/>
            <person name="Lipzen A."/>
            <person name="Daum C.G."/>
            <person name="Aanen D.K."/>
            <person name="Tsang A."/>
            <person name="Henrissat B."/>
            <person name="Bilanenko E.N."/>
            <person name="de Vries R.P."/>
            <person name="van Kan J.A.L."/>
            <person name="Grigoriev I.V."/>
            <person name="Debets A.J.M."/>
        </authorList>
    </citation>
    <scope>NUCLEOTIDE SEQUENCE [LARGE SCALE GENOMIC DNA]</scope>
    <source>
        <strain evidence="2 3">F11</strain>
    </source>
</reference>
<evidence type="ECO:0000313" key="3">
    <source>
        <dbReference type="Proteomes" id="UP000272025"/>
    </source>
</evidence>
<name>A0A3N2PPB0_SODAK</name>
<dbReference type="OrthoDB" id="5414615at2759"/>
<feature type="transmembrane region" description="Helical" evidence="1">
    <location>
        <begin position="213"/>
        <end position="234"/>
    </location>
</feature>
<evidence type="ECO:0000313" key="2">
    <source>
        <dbReference type="EMBL" id="ROT36357.1"/>
    </source>
</evidence>
<feature type="transmembrane region" description="Helical" evidence="1">
    <location>
        <begin position="254"/>
        <end position="274"/>
    </location>
</feature>
<evidence type="ECO:0000256" key="1">
    <source>
        <dbReference type="SAM" id="Phobius"/>
    </source>
</evidence>
<dbReference type="RefSeq" id="XP_028464163.1">
    <property type="nucleotide sequence ID" value="XM_028615121.1"/>
</dbReference>
<dbReference type="AlphaFoldDB" id="A0A3N2PPB0"/>
<dbReference type="GeneID" id="39583598"/>
<dbReference type="Proteomes" id="UP000272025">
    <property type="component" value="Unassembled WGS sequence"/>
</dbReference>
<feature type="transmembrane region" description="Helical" evidence="1">
    <location>
        <begin position="179"/>
        <end position="201"/>
    </location>
</feature>
<dbReference type="InterPro" id="IPR053018">
    <property type="entry name" value="Elsinochrome_Biosynth-Asso"/>
</dbReference>
<gene>
    <name evidence="2" type="ORF">SODALDRAFT_380686</name>
</gene>
<feature type="transmembrane region" description="Helical" evidence="1">
    <location>
        <begin position="128"/>
        <end position="148"/>
    </location>
</feature>
<keyword evidence="1" id="KW-0472">Membrane</keyword>
<keyword evidence="1" id="KW-1133">Transmembrane helix</keyword>
<keyword evidence="1" id="KW-0812">Transmembrane</keyword>
<keyword evidence="3" id="KW-1185">Reference proteome</keyword>
<dbReference type="PANTHER" id="PTHR37577:SF1">
    <property type="entry name" value="INTEGRAL MEMBRANE PROTEIN"/>
    <property type="match status" value="1"/>
</dbReference>
<dbReference type="EMBL" id="ML119059">
    <property type="protein sequence ID" value="ROT36357.1"/>
    <property type="molecule type" value="Genomic_DNA"/>
</dbReference>